<dbReference type="Pfam" id="PF01223">
    <property type="entry name" value="Endonuclease_NS"/>
    <property type="match status" value="1"/>
</dbReference>
<evidence type="ECO:0000259" key="6">
    <source>
        <dbReference type="SMART" id="SM00892"/>
    </source>
</evidence>
<dbReference type="Proteomes" id="UP001174909">
    <property type="component" value="Unassembled WGS sequence"/>
</dbReference>
<keyword evidence="2" id="KW-0325">Glycoprotein</keyword>
<dbReference type="GO" id="GO:0046872">
    <property type="term" value="F:metal ion binding"/>
    <property type="evidence" value="ECO:0007669"/>
    <property type="project" value="InterPro"/>
</dbReference>
<feature type="domain" description="ENPP1-3/EXOG-like endonuclease/phosphodiesterase" evidence="5">
    <location>
        <begin position="1271"/>
        <end position="1480"/>
    </location>
</feature>
<dbReference type="CDD" id="cd16018">
    <property type="entry name" value="Enpp"/>
    <property type="match status" value="1"/>
</dbReference>
<feature type="compositionally biased region" description="Basic residues" evidence="3">
    <location>
        <begin position="394"/>
        <end position="411"/>
    </location>
</feature>
<dbReference type="PANTHER" id="PTHR10151">
    <property type="entry name" value="ECTONUCLEOTIDE PYROPHOSPHATASE/PHOSPHODIESTERASE"/>
    <property type="match status" value="1"/>
</dbReference>
<dbReference type="SUPFAM" id="SSF54060">
    <property type="entry name" value="His-Me finger endonucleases"/>
    <property type="match status" value="1"/>
</dbReference>
<name>A0AA35W3H1_GEOBA</name>
<evidence type="ECO:0000313" key="8">
    <source>
        <dbReference type="Proteomes" id="UP001174909"/>
    </source>
</evidence>
<keyword evidence="4" id="KW-1133">Transmembrane helix</keyword>
<dbReference type="SMART" id="SM00892">
    <property type="entry name" value="Endonuclease_NS"/>
    <property type="match status" value="1"/>
</dbReference>
<evidence type="ECO:0000256" key="3">
    <source>
        <dbReference type="SAM" id="MobiDB-lite"/>
    </source>
</evidence>
<dbReference type="InterPro" id="IPR002591">
    <property type="entry name" value="Phosphodiest/P_Trfase"/>
</dbReference>
<dbReference type="InterPro" id="IPR044925">
    <property type="entry name" value="His-Me_finger_sf"/>
</dbReference>
<dbReference type="Gene3D" id="3.30.1360.180">
    <property type="match status" value="1"/>
</dbReference>
<feature type="region of interest" description="Disordered" evidence="3">
    <location>
        <begin position="781"/>
        <end position="802"/>
    </location>
</feature>
<keyword evidence="4" id="KW-0812">Transmembrane</keyword>
<evidence type="ECO:0000259" key="5">
    <source>
        <dbReference type="SMART" id="SM00477"/>
    </source>
</evidence>
<dbReference type="SMART" id="SM00477">
    <property type="entry name" value="NUC"/>
    <property type="match status" value="1"/>
</dbReference>
<feature type="transmembrane region" description="Helical" evidence="4">
    <location>
        <begin position="747"/>
        <end position="771"/>
    </location>
</feature>
<dbReference type="InterPro" id="IPR017850">
    <property type="entry name" value="Alkaline_phosphatase_core_sf"/>
</dbReference>
<organism evidence="7 8">
    <name type="scientific">Geodia barretti</name>
    <name type="common">Barrett's horny sponge</name>
    <dbReference type="NCBI Taxonomy" id="519541"/>
    <lineage>
        <taxon>Eukaryota</taxon>
        <taxon>Metazoa</taxon>
        <taxon>Porifera</taxon>
        <taxon>Demospongiae</taxon>
        <taxon>Heteroscleromorpha</taxon>
        <taxon>Tetractinellida</taxon>
        <taxon>Astrophorina</taxon>
        <taxon>Geodiidae</taxon>
        <taxon>Geodia</taxon>
    </lineage>
</organism>
<keyword evidence="8" id="KW-1185">Reference proteome</keyword>
<dbReference type="EMBL" id="CASHTH010000078">
    <property type="protein sequence ID" value="CAI7990650.1"/>
    <property type="molecule type" value="Genomic_DNA"/>
</dbReference>
<dbReference type="SUPFAM" id="SSF53649">
    <property type="entry name" value="Alkaline phosphatase-like"/>
    <property type="match status" value="1"/>
</dbReference>
<evidence type="ECO:0000313" key="7">
    <source>
        <dbReference type="EMBL" id="CAI7990650.1"/>
    </source>
</evidence>
<gene>
    <name evidence="7" type="ORF">GBAR_LOCUS514</name>
</gene>
<dbReference type="InterPro" id="IPR020821">
    <property type="entry name" value="ENPP1-3/EXOG-like_nuc-like"/>
</dbReference>
<keyword evidence="4" id="KW-0472">Membrane</keyword>
<sequence>MAARDKDEGEWPHHQILRAHRLYAFRQHLRIQAAVPYLLNRKAIPKSLAEEIAKFPSRTNDDYNINFLLGYLREARVERFIRFIEALGDSFASAIAECKSHRILIDTMSEGLENISNADIEQVRRVRAVVKMARKGQKSETPEEGVVRGYEFHTPVAEATVQHTESVVSESESSTGATETELVSRPEYSREITSVVETQHIPERKTDKEPAMSLLQPMEGFVKPGIAKFCHRDSLMEDQESWIIYDSTHGIAMDIPVDAVPPEILQFTVIAHAYLNGNFKIPEEFEVCTAIFTLRIHPFFHFVKPVSLKLPHSVIFDGDEDDEDFVILRALDPMSKTEEYDFCCDIITTADYSEDYYVQVELDHFSAVAGAKRKQKYRSARRGVPRGKQNSTNKQRRSIKNGRRKRLKNIKSKQSGDSVGSSLHSSYEASFERDPPQPDTNLLRQVSSTERDAPAQRSLLQRQGAVDDTASAPSPLVHQASSGAGPSAASCNEICIAYCYPTECLTSWTNRFLVAPNHPTGRKALHDSISFERYCRLDIECVMRTAIPSSRIIWFYPEKWISDGWIVEATSTPKLPEYLKYISNPGSILEIVNFSSDAPTRNFPGLNDRLCDRMVCTHLANKLKHKHWKFIGRFLGLGTTDIDGLQLTASKEGACTSYPGKFHRASGSLRSQQRISWTCHGAGGDNRSCGIKCPSDRGLFLQESPFFEPASDQTLTCDEESDSEEGGATIRSSYAQYVTKKVKRKSIFVCGSVTGLLLLLLFAFFGVGVLVGNLTANRGTHSSNEGGGSDQISTPNSPCNNTPREDICGNPPVLLISLDGFWNGYLARNLTPTLSTLAREGVKAEFVRSSYPTKTFPNHYTIVTGLYPESHGIVDNNFYDKTLDDTFYQGNNDPKWWLGDPVWNTASRQGLKSGTFFWPGSDAPIGGMYPNYYEPYDGSVSFEERVLKVLEWLDYPSTLRPQFLTMYLNEPDHAGHEAGPDSVQVDAALGRVDDVIEDLIVELKMRGIYDCINVIVVSDHGMVASDPSKRFFLPLYIPEEYVDSVSYPTYGVTMNINIGDGNDMAVEAVYAAIQNISGAPFQALYLDDLPLRLHIGHHNKQRYGDIYVIGDLGSYVTPKSGSQVPLGEHGYDNNQVSMQSFFLARGPAFKEGYVAPGFDNIQVYNLLCALLNITPSDNNGTFGALHHMLKPDVADMIPPVAEQEGVVGVKADCALPSNFVCQACFCSRSCQSGDNNELLSTSAEVARYQSMHLPYGVPRGGQGDGACLLTNKHSVTLFSTVLHIPLWVAFSLNNQMWLQAVDGDTECYQADPRISSLQCGDYRTSTDYTLTHLAPTDDLTYLSLITNAVPQFSNYYNMIWSEWEKQLMNWTDVYGTLHVITGCLLDSDGNGHRDPDSDYNHWLDGEGSVAVPSGFYSIVTRCTETTCPVSSVEALGLLLHHRNFTSIRNDVAEYLKFRLSTVADIESATGINFFPDLSPEHQAALKLHIQTTLWT</sequence>
<feature type="region of interest" description="Disordered" evidence="3">
    <location>
        <begin position="376"/>
        <end position="483"/>
    </location>
</feature>
<accession>A0AA35W3H1</accession>
<feature type="compositionally biased region" description="Polar residues" evidence="3">
    <location>
        <begin position="439"/>
        <end position="448"/>
    </location>
</feature>
<dbReference type="PANTHER" id="PTHR10151:SF120">
    <property type="entry name" value="BIS(5'-ADENOSYL)-TRIPHOSPHATASE"/>
    <property type="match status" value="1"/>
</dbReference>
<evidence type="ECO:0000256" key="2">
    <source>
        <dbReference type="ARBA" id="ARBA00023180"/>
    </source>
</evidence>
<feature type="compositionally biased region" description="Low complexity" evidence="3">
    <location>
        <begin position="415"/>
        <end position="426"/>
    </location>
</feature>
<proteinExistence type="predicted"/>
<reference evidence="7" key="1">
    <citation type="submission" date="2023-03" db="EMBL/GenBank/DDBJ databases">
        <authorList>
            <person name="Steffen K."/>
            <person name="Cardenas P."/>
        </authorList>
    </citation>
    <scope>NUCLEOTIDE SEQUENCE</scope>
</reference>
<feature type="compositionally biased region" description="Basic residues" evidence="3">
    <location>
        <begin position="376"/>
        <end position="385"/>
    </location>
</feature>
<comment type="caution">
    <text evidence="7">The sequence shown here is derived from an EMBL/GenBank/DDBJ whole genome shotgun (WGS) entry which is preliminary data.</text>
</comment>
<dbReference type="Pfam" id="PF01663">
    <property type="entry name" value="Phosphodiest"/>
    <property type="match status" value="1"/>
</dbReference>
<evidence type="ECO:0000256" key="4">
    <source>
        <dbReference type="SAM" id="Phobius"/>
    </source>
</evidence>
<dbReference type="GO" id="GO:0016787">
    <property type="term" value="F:hydrolase activity"/>
    <property type="evidence" value="ECO:0007669"/>
    <property type="project" value="UniProtKB-KW"/>
</dbReference>
<protein>
    <submittedName>
        <fullName evidence="7">Ectonucleotide pyrophosphatase/phosphodiesterase family member 3</fullName>
    </submittedName>
</protein>
<dbReference type="InterPro" id="IPR044929">
    <property type="entry name" value="DNA/RNA_non-sp_Endonuclease_sf"/>
</dbReference>
<dbReference type="GO" id="GO:0003676">
    <property type="term" value="F:nucleic acid binding"/>
    <property type="evidence" value="ECO:0007669"/>
    <property type="project" value="InterPro"/>
</dbReference>
<feature type="domain" description="DNA/RNA non-specific endonuclease/pyrophosphatase/phosphodiesterase" evidence="6">
    <location>
        <begin position="1270"/>
        <end position="1480"/>
    </location>
</feature>
<dbReference type="Gene3D" id="3.40.570.10">
    <property type="entry name" value="Extracellular Endonuclease, subunit A"/>
    <property type="match status" value="1"/>
</dbReference>
<dbReference type="Gene3D" id="3.40.720.10">
    <property type="entry name" value="Alkaline Phosphatase, subunit A"/>
    <property type="match status" value="1"/>
</dbReference>
<keyword evidence="1" id="KW-0378">Hydrolase</keyword>
<evidence type="ECO:0000256" key="1">
    <source>
        <dbReference type="ARBA" id="ARBA00022801"/>
    </source>
</evidence>
<dbReference type="InterPro" id="IPR001604">
    <property type="entry name" value="Endo_G_ENPP1-like_dom"/>
</dbReference>